<dbReference type="Proteomes" id="UP000509510">
    <property type="component" value="Chromosome II"/>
</dbReference>
<keyword evidence="2" id="KW-1133">Transmembrane helix</keyword>
<proteinExistence type="predicted"/>
<name>A0A7H8QUB2_TALRU</name>
<dbReference type="InterPro" id="IPR009571">
    <property type="entry name" value="SUR7/Rim9-like_fungi"/>
</dbReference>
<dbReference type="GO" id="GO:0005886">
    <property type="term" value="C:plasma membrane"/>
    <property type="evidence" value="ECO:0007669"/>
    <property type="project" value="InterPro"/>
</dbReference>
<feature type="region of interest" description="Disordered" evidence="1">
    <location>
        <begin position="318"/>
        <end position="339"/>
    </location>
</feature>
<reference evidence="4" key="1">
    <citation type="submission" date="2020-06" db="EMBL/GenBank/DDBJ databases">
        <title>A chromosome-scale genome assembly of Talaromyces rugulosus W13939.</title>
        <authorList>
            <person name="Wang B."/>
            <person name="Guo L."/>
            <person name="Ye K."/>
            <person name="Wang L."/>
        </authorList>
    </citation>
    <scope>NUCLEOTIDE SEQUENCE [LARGE SCALE GENOMIC DNA]</scope>
    <source>
        <strain evidence="4">W13939</strain>
    </source>
</reference>
<dbReference type="RefSeq" id="XP_035343778.1">
    <property type="nucleotide sequence ID" value="XM_035487885.1"/>
</dbReference>
<feature type="transmembrane region" description="Helical" evidence="2">
    <location>
        <begin position="195"/>
        <end position="218"/>
    </location>
</feature>
<dbReference type="PANTHER" id="PTHR28019">
    <property type="entry name" value="CELL MEMBRANE PROTEIN YLR413W-RELATED"/>
    <property type="match status" value="1"/>
</dbReference>
<evidence type="ECO:0000256" key="2">
    <source>
        <dbReference type="SAM" id="Phobius"/>
    </source>
</evidence>
<keyword evidence="2" id="KW-0812">Transmembrane</keyword>
<dbReference type="PANTHER" id="PTHR28019:SF3">
    <property type="entry name" value="INTEGRAL MEMBRANE PROTEIN (AFU_ORTHOLOGUE AFUA_6G07470)"/>
    <property type="match status" value="1"/>
</dbReference>
<dbReference type="InterPro" id="IPR052413">
    <property type="entry name" value="SUR7_domain"/>
</dbReference>
<evidence type="ECO:0008006" key="5">
    <source>
        <dbReference type="Google" id="ProtNLM"/>
    </source>
</evidence>
<keyword evidence="2" id="KW-0472">Membrane</keyword>
<sequence length="339" mass="36341">MGKLGRVVCIALPYLLTIGALLSLIAVGVGSTDSSSSMTNELYFLRVDLSNLTNATTSSALTHLAESAIRNDTKAKELGEALEKADKDAEIRDFYDVGLWGYCTGNKTSKGDFDVDHCSSRKAMFWFNPTEVWGLNETGIDALFPETLQKGLSGYEKAAKWLFIAYVVAIISTAAELLVGIGAMFSRLGSCITTLVSGVSTFFTLATAITATALYAALDGLFNTTLKDYQVHSSLGARMIAVVWLAAAFSIVSGLFWALSSCCCSGESRGSRRGGLVVEKAPYTYERVGSPYMGRDGAEPTPMYNGRQSVPLFPAAPQAVSRGQDGFEPYRHERSVSGA</sequence>
<gene>
    <name evidence="3" type="ORF">TRUGW13939_04718</name>
</gene>
<keyword evidence="4" id="KW-1185">Reference proteome</keyword>
<dbReference type="GO" id="GO:0031505">
    <property type="term" value="P:fungal-type cell wall organization"/>
    <property type="evidence" value="ECO:0007669"/>
    <property type="project" value="TreeGrafter"/>
</dbReference>
<dbReference type="OrthoDB" id="4480814at2759"/>
<feature type="transmembrane region" description="Helical" evidence="2">
    <location>
        <begin position="238"/>
        <end position="259"/>
    </location>
</feature>
<protein>
    <recommendedName>
        <fullName evidence="5">SUR7 protein</fullName>
    </recommendedName>
</protein>
<evidence type="ECO:0000313" key="3">
    <source>
        <dbReference type="EMBL" id="QKX57600.1"/>
    </source>
</evidence>
<dbReference type="Pfam" id="PF06687">
    <property type="entry name" value="SUR7"/>
    <property type="match status" value="1"/>
</dbReference>
<organism evidence="3 4">
    <name type="scientific">Talaromyces rugulosus</name>
    <name type="common">Penicillium rugulosum</name>
    <dbReference type="NCBI Taxonomy" id="121627"/>
    <lineage>
        <taxon>Eukaryota</taxon>
        <taxon>Fungi</taxon>
        <taxon>Dikarya</taxon>
        <taxon>Ascomycota</taxon>
        <taxon>Pezizomycotina</taxon>
        <taxon>Eurotiomycetes</taxon>
        <taxon>Eurotiomycetidae</taxon>
        <taxon>Eurotiales</taxon>
        <taxon>Trichocomaceae</taxon>
        <taxon>Talaromyces</taxon>
        <taxon>Talaromyces sect. Islandici</taxon>
    </lineage>
</organism>
<dbReference type="KEGG" id="trg:TRUGW13939_04718"/>
<evidence type="ECO:0000313" key="4">
    <source>
        <dbReference type="Proteomes" id="UP000509510"/>
    </source>
</evidence>
<dbReference type="GO" id="GO:0051285">
    <property type="term" value="C:cell cortex of cell tip"/>
    <property type="evidence" value="ECO:0007669"/>
    <property type="project" value="TreeGrafter"/>
</dbReference>
<dbReference type="GeneID" id="55992218"/>
<accession>A0A7H8QUB2</accession>
<dbReference type="EMBL" id="CP055899">
    <property type="protein sequence ID" value="QKX57600.1"/>
    <property type="molecule type" value="Genomic_DNA"/>
</dbReference>
<feature type="transmembrane region" description="Helical" evidence="2">
    <location>
        <begin position="161"/>
        <end position="183"/>
    </location>
</feature>
<evidence type="ECO:0000256" key="1">
    <source>
        <dbReference type="SAM" id="MobiDB-lite"/>
    </source>
</evidence>
<dbReference type="AlphaFoldDB" id="A0A7H8QUB2"/>
<feature type="transmembrane region" description="Helical" evidence="2">
    <location>
        <begin position="7"/>
        <end position="29"/>
    </location>
</feature>
<feature type="compositionally biased region" description="Basic and acidic residues" evidence="1">
    <location>
        <begin position="328"/>
        <end position="339"/>
    </location>
</feature>